<evidence type="ECO:0000256" key="1">
    <source>
        <dbReference type="SAM" id="MobiDB-lite"/>
    </source>
</evidence>
<protein>
    <submittedName>
        <fullName evidence="2">Uncharacterized protein</fullName>
    </submittedName>
</protein>
<dbReference type="EMBL" id="GBRH01213659">
    <property type="protein sequence ID" value="JAD84236.1"/>
    <property type="molecule type" value="Transcribed_RNA"/>
</dbReference>
<feature type="compositionally biased region" description="Basic and acidic residues" evidence="1">
    <location>
        <begin position="1"/>
        <end position="10"/>
    </location>
</feature>
<proteinExistence type="predicted"/>
<dbReference type="AlphaFoldDB" id="A0A0A9D8U3"/>
<feature type="region of interest" description="Disordered" evidence="1">
    <location>
        <begin position="1"/>
        <end position="34"/>
    </location>
</feature>
<name>A0A0A9D8U3_ARUDO</name>
<feature type="compositionally biased region" description="Low complexity" evidence="1">
    <location>
        <begin position="11"/>
        <end position="22"/>
    </location>
</feature>
<sequence>MSSRESERPSEAAASSASPASATRRVTLARVWSA</sequence>
<organism evidence="2">
    <name type="scientific">Arundo donax</name>
    <name type="common">Giant reed</name>
    <name type="synonym">Donax arundinaceus</name>
    <dbReference type="NCBI Taxonomy" id="35708"/>
    <lineage>
        <taxon>Eukaryota</taxon>
        <taxon>Viridiplantae</taxon>
        <taxon>Streptophyta</taxon>
        <taxon>Embryophyta</taxon>
        <taxon>Tracheophyta</taxon>
        <taxon>Spermatophyta</taxon>
        <taxon>Magnoliopsida</taxon>
        <taxon>Liliopsida</taxon>
        <taxon>Poales</taxon>
        <taxon>Poaceae</taxon>
        <taxon>PACMAD clade</taxon>
        <taxon>Arundinoideae</taxon>
        <taxon>Arundineae</taxon>
        <taxon>Arundo</taxon>
    </lineage>
</organism>
<accession>A0A0A9D8U3</accession>
<reference evidence="2" key="2">
    <citation type="journal article" date="2015" name="Data Brief">
        <title>Shoot transcriptome of the giant reed, Arundo donax.</title>
        <authorList>
            <person name="Barrero R.A."/>
            <person name="Guerrero F.D."/>
            <person name="Moolhuijzen P."/>
            <person name="Goolsby J.A."/>
            <person name="Tidwell J."/>
            <person name="Bellgard S.E."/>
            <person name="Bellgard M.I."/>
        </authorList>
    </citation>
    <scope>NUCLEOTIDE SEQUENCE</scope>
    <source>
        <tissue evidence="2">Shoot tissue taken approximately 20 cm above the soil surface</tissue>
    </source>
</reference>
<evidence type="ECO:0000313" key="2">
    <source>
        <dbReference type="EMBL" id="JAD84236.1"/>
    </source>
</evidence>
<reference evidence="2" key="1">
    <citation type="submission" date="2014-09" db="EMBL/GenBank/DDBJ databases">
        <authorList>
            <person name="Magalhaes I.L.F."/>
            <person name="Oliveira U."/>
            <person name="Santos F.R."/>
            <person name="Vidigal T.H.D.A."/>
            <person name="Brescovit A.D."/>
            <person name="Santos A.J."/>
        </authorList>
    </citation>
    <scope>NUCLEOTIDE SEQUENCE</scope>
    <source>
        <tissue evidence="2">Shoot tissue taken approximately 20 cm above the soil surface</tissue>
    </source>
</reference>